<evidence type="ECO:0000256" key="5">
    <source>
        <dbReference type="ARBA" id="ARBA00022741"/>
    </source>
</evidence>
<gene>
    <name evidence="10" type="ORF">ISF26_03195</name>
</gene>
<dbReference type="EMBL" id="CP063845">
    <property type="protein sequence ID" value="UFP95271.1"/>
    <property type="molecule type" value="Genomic_DNA"/>
</dbReference>
<proteinExistence type="inferred from homology"/>
<sequence>MVIIVLGVSGAGKSRFGCALAADLGWRFADGDDFHAPEAVAKMRNAQPLDDADRAPWLVRMRLGIEGWLARGESVVLACSALKENYRRLLRGSDEPVEFVYLKISPELATERVRGRAVSDGHFMPPELLKSQFETLEEPEQAVVIDMDRLETISRQIAQVRYALAL</sequence>
<dbReference type="PANTHER" id="PTHR43442">
    <property type="entry name" value="GLUCONOKINASE-RELATED"/>
    <property type="match status" value="1"/>
</dbReference>
<dbReference type="SUPFAM" id="SSF52540">
    <property type="entry name" value="P-loop containing nucleoside triphosphate hydrolases"/>
    <property type="match status" value="1"/>
</dbReference>
<keyword evidence="6 9" id="KW-0418">Kinase</keyword>
<name>A0ABY3PNQ8_9CYAN</name>
<evidence type="ECO:0000256" key="8">
    <source>
        <dbReference type="ARBA" id="ARBA00048090"/>
    </source>
</evidence>
<evidence type="ECO:0000256" key="2">
    <source>
        <dbReference type="ARBA" id="ARBA00008420"/>
    </source>
</evidence>
<accession>A0ABY3PNQ8</accession>
<dbReference type="InterPro" id="IPR006001">
    <property type="entry name" value="Therm_gnt_kin"/>
</dbReference>
<keyword evidence="7 9" id="KW-0067">ATP-binding</keyword>
<protein>
    <recommendedName>
        <fullName evidence="3 9">Gluconokinase</fullName>
        <ecNumber evidence="3 9">2.7.1.12</ecNumber>
    </recommendedName>
</protein>
<keyword evidence="5 9" id="KW-0547">Nucleotide-binding</keyword>
<dbReference type="RefSeq" id="WP_230842497.1">
    <property type="nucleotide sequence ID" value="NZ_CP063845.1"/>
</dbReference>
<evidence type="ECO:0000256" key="6">
    <source>
        <dbReference type="ARBA" id="ARBA00022777"/>
    </source>
</evidence>
<evidence type="ECO:0000256" key="9">
    <source>
        <dbReference type="RuleBase" id="RU363066"/>
    </source>
</evidence>
<comment type="pathway">
    <text evidence="1">Carbohydrate acid metabolism.</text>
</comment>
<dbReference type="PANTHER" id="PTHR43442:SF3">
    <property type="entry name" value="GLUCONOKINASE-RELATED"/>
    <property type="match status" value="1"/>
</dbReference>
<dbReference type="Gene3D" id="3.40.50.300">
    <property type="entry name" value="P-loop containing nucleotide triphosphate hydrolases"/>
    <property type="match status" value="1"/>
</dbReference>
<organism evidence="10 11">
    <name type="scientific">Gloeobacter morelensis MG652769</name>
    <dbReference type="NCBI Taxonomy" id="2781736"/>
    <lineage>
        <taxon>Bacteria</taxon>
        <taxon>Bacillati</taxon>
        <taxon>Cyanobacteriota</taxon>
        <taxon>Cyanophyceae</taxon>
        <taxon>Gloeobacterales</taxon>
        <taxon>Gloeobacteraceae</taxon>
        <taxon>Gloeobacter</taxon>
        <taxon>Gloeobacter morelensis</taxon>
    </lineage>
</organism>
<evidence type="ECO:0000313" key="11">
    <source>
        <dbReference type="Proteomes" id="UP001054846"/>
    </source>
</evidence>
<reference evidence="10 11" key="1">
    <citation type="journal article" date="2021" name="Genome Biol. Evol.">
        <title>Complete Genome Sequencing of a Novel Gloeobacter Species from a Waterfall Cave in Mexico.</title>
        <authorList>
            <person name="Saw J.H."/>
            <person name="Cardona T."/>
            <person name="Montejano G."/>
        </authorList>
    </citation>
    <scope>NUCLEOTIDE SEQUENCE [LARGE SCALE GENOMIC DNA]</scope>
    <source>
        <strain evidence="10">MG652769</strain>
    </source>
</reference>
<dbReference type="NCBIfam" id="TIGR01313">
    <property type="entry name" value="therm_gnt_kin"/>
    <property type="match status" value="1"/>
</dbReference>
<dbReference type="EC" id="2.7.1.12" evidence="3 9"/>
<keyword evidence="11" id="KW-1185">Reference proteome</keyword>
<dbReference type="Pfam" id="PF13671">
    <property type="entry name" value="AAA_33"/>
    <property type="match status" value="1"/>
</dbReference>
<evidence type="ECO:0000256" key="4">
    <source>
        <dbReference type="ARBA" id="ARBA00022679"/>
    </source>
</evidence>
<comment type="similarity">
    <text evidence="2 9">Belongs to the gluconokinase GntK/GntV family.</text>
</comment>
<dbReference type="InterPro" id="IPR027417">
    <property type="entry name" value="P-loop_NTPase"/>
</dbReference>
<evidence type="ECO:0000256" key="7">
    <source>
        <dbReference type="ARBA" id="ARBA00022840"/>
    </source>
</evidence>
<keyword evidence="4 9" id="KW-0808">Transferase</keyword>
<dbReference type="CDD" id="cd02021">
    <property type="entry name" value="GntK"/>
    <property type="match status" value="1"/>
</dbReference>
<evidence type="ECO:0000256" key="1">
    <source>
        <dbReference type="ARBA" id="ARBA00004761"/>
    </source>
</evidence>
<evidence type="ECO:0000313" key="10">
    <source>
        <dbReference type="EMBL" id="UFP95271.1"/>
    </source>
</evidence>
<comment type="catalytic activity">
    <reaction evidence="8 9">
        <text>D-gluconate + ATP = 6-phospho-D-gluconate + ADP + H(+)</text>
        <dbReference type="Rhea" id="RHEA:19433"/>
        <dbReference type="ChEBI" id="CHEBI:15378"/>
        <dbReference type="ChEBI" id="CHEBI:18391"/>
        <dbReference type="ChEBI" id="CHEBI:30616"/>
        <dbReference type="ChEBI" id="CHEBI:58759"/>
        <dbReference type="ChEBI" id="CHEBI:456216"/>
        <dbReference type="EC" id="2.7.1.12"/>
    </reaction>
</comment>
<dbReference type="Proteomes" id="UP001054846">
    <property type="component" value="Chromosome"/>
</dbReference>
<evidence type="ECO:0000256" key="3">
    <source>
        <dbReference type="ARBA" id="ARBA00012054"/>
    </source>
</evidence>